<dbReference type="Proteomes" id="UP000603640">
    <property type="component" value="Unassembled WGS sequence"/>
</dbReference>
<comment type="caution">
    <text evidence="2">The sequence shown here is derived from an EMBL/GenBank/DDBJ whole genome shotgun (WGS) entry which is preliminary data.</text>
</comment>
<feature type="signal peptide" evidence="1">
    <location>
        <begin position="1"/>
        <end position="25"/>
    </location>
</feature>
<keyword evidence="1" id="KW-0732">Signal</keyword>
<reference evidence="2" key="1">
    <citation type="submission" date="2020-08" db="EMBL/GenBank/DDBJ databases">
        <title>Pontibacter sp. SD6 16S ribosomal RNA gene Genome sequencing and assembly.</title>
        <authorList>
            <person name="Kang M."/>
        </authorList>
    </citation>
    <scope>NUCLEOTIDE SEQUENCE</scope>
    <source>
        <strain evidence="2">SD6</strain>
    </source>
</reference>
<evidence type="ECO:0000313" key="2">
    <source>
        <dbReference type="EMBL" id="MBC5992251.1"/>
    </source>
</evidence>
<dbReference type="SUPFAM" id="SSF56935">
    <property type="entry name" value="Porins"/>
    <property type="match status" value="1"/>
</dbReference>
<accession>A0A923N6B2</accession>
<gene>
    <name evidence="2" type="ORF">H8S84_05315</name>
</gene>
<dbReference type="InterPro" id="IPR011486">
    <property type="entry name" value="BBP2"/>
</dbReference>
<organism evidence="2 3">
    <name type="scientific">Pontibacter cellulosilyticus</name>
    <dbReference type="NCBI Taxonomy" id="1720253"/>
    <lineage>
        <taxon>Bacteria</taxon>
        <taxon>Pseudomonadati</taxon>
        <taxon>Bacteroidota</taxon>
        <taxon>Cytophagia</taxon>
        <taxon>Cytophagales</taxon>
        <taxon>Hymenobacteraceae</taxon>
        <taxon>Pontibacter</taxon>
    </lineage>
</organism>
<dbReference type="AlphaFoldDB" id="A0A923N6B2"/>
<keyword evidence="3" id="KW-1185">Reference proteome</keyword>
<dbReference type="RefSeq" id="WP_187066202.1">
    <property type="nucleotide sequence ID" value="NZ_JACRVF010000001.1"/>
</dbReference>
<proteinExistence type="predicted"/>
<dbReference type="EMBL" id="JACRVF010000001">
    <property type="protein sequence ID" value="MBC5992251.1"/>
    <property type="molecule type" value="Genomic_DNA"/>
</dbReference>
<protein>
    <submittedName>
        <fullName evidence="2">Porin</fullName>
    </submittedName>
</protein>
<evidence type="ECO:0000256" key="1">
    <source>
        <dbReference type="SAM" id="SignalP"/>
    </source>
</evidence>
<dbReference type="Pfam" id="PF07642">
    <property type="entry name" value="BBP2"/>
    <property type="match status" value="1"/>
</dbReference>
<sequence>MKQLYLITQRIVFFLLAFAAVAANAQSTDSLGIEEPEKPFKLTAGVDVYYAYDFSEPFSKDRLFTTQAFRHNEFNLNWGFIQADYNAARVRGTLALHTGTYVQANYAAETNELTRLIAQANAGVKLAEGVWLDMGILPSHIGYESTFSINNEIYTRALMAENSPYFETGAQLTANVSESITLKFLVLNGWQNIQETNDAKSLGFGISYAPTNELILSYNNYYGNEAPTGVDAKRRYFHNVYVGYTFSERFNVAGSIDYGRQELWDSNEKGSWYAGLLLARYRLSSKFAVAGRVEHYNDRHQIIITTNTPEGFQTSSASLNLDYMPTPNFKWRAEVRGYTSEDRVFVGEDGAQYDNLLLVTSFAVKL</sequence>
<evidence type="ECO:0000313" key="3">
    <source>
        <dbReference type="Proteomes" id="UP000603640"/>
    </source>
</evidence>
<name>A0A923N6B2_9BACT</name>
<feature type="chain" id="PRO_5037226473" evidence="1">
    <location>
        <begin position="26"/>
        <end position="366"/>
    </location>
</feature>